<feature type="binding site" evidence="19">
    <location>
        <position position="9"/>
    </location>
    <ligand>
        <name>a divalent metal cation</name>
        <dbReference type="ChEBI" id="CHEBI:60240"/>
        <label>1</label>
        <note>catalytic</note>
    </ligand>
</feature>
<dbReference type="EC" id="2.7.7.7" evidence="2 20"/>
<dbReference type="NCBIfam" id="TIGR01406">
    <property type="entry name" value="dnaQ_proteo"/>
    <property type="match status" value="1"/>
</dbReference>
<keyword evidence="6 20" id="KW-0235">DNA replication</keyword>
<evidence type="ECO:0000256" key="1">
    <source>
        <dbReference type="ARBA" id="ARBA00001936"/>
    </source>
</evidence>
<dbReference type="FunFam" id="3.30.420.10:FF:000012">
    <property type="entry name" value="DNA polymerase III subunit epsilon"/>
    <property type="match status" value="1"/>
</dbReference>
<dbReference type="InterPro" id="IPR013520">
    <property type="entry name" value="Ribonucl_H"/>
</dbReference>
<comment type="cofactor">
    <cofactor evidence="19">
        <name>Mg(2+)</name>
        <dbReference type="ChEBI" id="CHEBI:18420"/>
    </cofactor>
    <cofactor evidence="19">
        <name>Mn(2+)</name>
        <dbReference type="ChEBI" id="CHEBI:29035"/>
    </cofactor>
    <text evidence="19">Binds 2 divalent metal cations. Magnesium or manganese.</text>
</comment>
<evidence type="ECO:0000256" key="8">
    <source>
        <dbReference type="ARBA" id="ARBA00022723"/>
    </source>
</evidence>
<evidence type="ECO:0000256" key="17">
    <source>
        <dbReference type="PIRSR" id="PIRSR606309-1"/>
    </source>
</evidence>
<keyword evidence="4 20" id="KW-0808">Transferase</keyword>
<feature type="binding site" evidence="18">
    <location>
        <position position="7"/>
    </location>
    <ligand>
        <name>substrate</name>
    </ligand>
</feature>
<dbReference type="AlphaFoldDB" id="A0A2U8BT38"/>
<evidence type="ECO:0000256" key="7">
    <source>
        <dbReference type="ARBA" id="ARBA00022722"/>
    </source>
</evidence>
<comment type="function">
    <text evidence="14 20">DNA polymerase III is a complex, multichain enzyme responsible for most of the replicative synthesis in bacteria. The epsilon subunit contain the editing function and is a proofreading 3'-5' exonuclease.</text>
</comment>
<evidence type="ECO:0000256" key="3">
    <source>
        <dbReference type="ARBA" id="ARBA00020352"/>
    </source>
</evidence>
<evidence type="ECO:0000256" key="4">
    <source>
        <dbReference type="ARBA" id="ARBA00022679"/>
    </source>
</evidence>
<evidence type="ECO:0000256" key="20">
    <source>
        <dbReference type="RuleBase" id="RU364087"/>
    </source>
</evidence>
<evidence type="ECO:0000259" key="21">
    <source>
        <dbReference type="SMART" id="SM00479"/>
    </source>
</evidence>
<dbReference type="KEGG" id="fso:Fsol_00699"/>
<dbReference type="Proteomes" id="UP000244519">
    <property type="component" value="Chromosome"/>
</dbReference>
<organism evidence="22 23">
    <name type="scientific">Candidatus Fokinia solitaria</name>
    <dbReference type="NCBI Taxonomy" id="1802984"/>
    <lineage>
        <taxon>Bacteria</taxon>
        <taxon>Pseudomonadati</taxon>
        <taxon>Pseudomonadota</taxon>
        <taxon>Alphaproteobacteria</taxon>
        <taxon>Rickettsiales</taxon>
        <taxon>Candidatus Midichloriaceae</taxon>
        <taxon>Candidatus Fokinia</taxon>
    </lineage>
</organism>
<evidence type="ECO:0000256" key="16">
    <source>
        <dbReference type="ARBA" id="ARBA00049244"/>
    </source>
</evidence>
<dbReference type="GO" id="GO:0046872">
    <property type="term" value="F:metal ion binding"/>
    <property type="evidence" value="ECO:0007669"/>
    <property type="project" value="UniProtKB-KW"/>
</dbReference>
<feature type="binding site" evidence="19">
    <location>
        <position position="156"/>
    </location>
    <ligand>
        <name>a divalent metal cation</name>
        <dbReference type="ChEBI" id="CHEBI:60240"/>
        <label>1</label>
        <note>catalytic</note>
    </ligand>
</feature>
<feature type="binding site" evidence="18">
    <location>
        <position position="57"/>
    </location>
    <ligand>
        <name>substrate</name>
    </ligand>
</feature>
<dbReference type="SUPFAM" id="SSF53098">
    <property type="entry name" value="Ribonuclease H-like"/>
    <property type="match status" value="1"/>
</dbReference>
<evidence type="ECO:0000256" key="9">
    <source>
        <dbReference type="ARBA" id="ARBA00022801"/>
    </source>
</evidence>
<feature type="binding site" evidence="18">
    <location>
        <position position="52"/>
    </location>
    <ligand>
        <name>substrate</name>
    </ligand>
</feature>
<reference evidence="22 23" key="1">
    <citation type="journal article" date="2018" name="Genome Biol. Evol.">
        <title>The Genome Sequence of "Candidatus Fokinia solitaria": Insights on Reductive Evolution in Rickettsiales.</title>
        <authorList>
            <person name="Floriano A.M."/>
            <person name="Castelli M."/>
            <person name="Krenek S."/>
            <person name="Berendonk T.U."/>
            <person name="Bazzocchi C."/>
            <person name="Petroni G."/>
            <person name="Sassera D."/>
        </authorList>
    </citation>
    <scope>NUCLEOTIDE SEQUENCE [LARGE SCALE GENOMIC DNA]</scope>
    <source>
        <strain evidence="22">Rio ETE_ALG 3VII</strain>
    </source>
</reference>
<comment type="subunit">
    <text evidence="15 20">DNA polymerase III contains a core (composed of alpha, epsilon and theta chains) that associates with a tau subunit. This core dimerizes to form the POLIII' complex. PolIII' associates with the gamma complex (composed of gamma, delta, delta', psi and chi chains) and with the beta chain to form the complete DNA polymerase III complex.</text>
</comment>
<dbReference type="GO" id="GO:0005829">
    <property type="term" value="C:cytosol"/>
    <property type="evidence" value="ECO:0007669"/>
    <property type="project" value="TreeGrafter"/>
</dbReference>
<protein>
    <recommendedName>
        <fullName evidence="3 20">DNA polymerase III subunit epsilon</fullName>
        <ecNumber evidence="2 20">2.7.7.7</ecNumber>
    </recommendedName>
</protein>
<dbReference type="GO" id="GO:0003887">
    <property type="term" value="F:DNA-directed DNA polymerase activity"/>
    <property type="evidence" value="ECO:0007669"/>
    <property type="project" value="UniProtKB-KW"/>
</dbReference>
<dbReference type="NCBIfam" id="NF004316">
    <property type="entry name" value="PRK05711.1"/>
    <property type="match status" value="1"/>
</dbReference>
<evidence type="ECO:0000313" key="22">
    <source>
        <dbReference type="EMBL" id="AWD33475.1"/>
    </source>
</evidence>
<dbReference type="Gene3D" id="3.30.420.10">
    <property type="entry name" value="Ribonuclease H-like superfamily/Ribonuclease H"/>
    <property type="match status" value="1"/>
</dbReference>
<comment type="catalytic activity">
    <reaction evidence="16 20">
        <text>DNA(n) + a 2'-deoxyribonucleoside 5'-triphosphate = DNA(n+1) + diphosphate</text>
        <dbReference type="Rhea" id="RHEA:22508"/>
        <dbReference type="Rhea" id="RHEA-COMP:17339"/>
        <dbReference type="Rhea" id="RHEA-COMP:17340"/>
        <dbReference type="ChEBI" id="CHEBI:33019"/>
        <dbReference type="ChEBI" id="CHEBI:61560"/>
        <dbReference type="ChEBI" id="CHEBI:173112"/>
        <dbReference type="EC" id="2.7.7.7"/>
    </reaction>
</comment>
<feature type="active site" description="Proton acceptor" evidence="17">
    <location>
        <position position="151"/>
    </location>
</feature>
<gene>
    <name evidence="20" type="primary">dnaQ</name>
    <name evidence="22" type="ORF">Fsol_00699</name>
</gene>
<evidence type="ECO:0000256" key="18">
    <source>
        <dbReference type="PIRSR" id="PIRSR606309-2"/>
    </source>
</evidence>
<evidence type="ECO:0000256" key="15">
    <source>
        <dbReference type="ARBA" id="ARBA00026073"/>
    </source>
</evidence>
<keyword evidence="7 20" id="KW-0540">Nuclease</keyword>
<feature type="binding site" evidence="18">
    <location>
        <position position="156"/>
    </location>
    <ligand>
        <name>substrate</name>
    </ligand>
</feature>
<feature type="binding site" evidence="18">
    <location>
        <position position="9"/>
    </location>
    <ligand>
        <name>substrate</name>
    </ligand>
</feature>
<dbReference type="InterPro" id="IPR036397">
    <property type="entry name" value="RNaseH_sf"/>
</dbReference>
<keyword evidence="9 20" id="KW-0378">Hydrolase</keyword>
<keyword evidence="13 19" id="KW-0464">Manganese</keyword>
<dbReference type="GO" id="GO:0045004">
    <property type="term" value="P:DNA replication proofreading"/>
    <property type="evidence" value="ECO:0007669"/>
    <property type="project" value="TreeGrafter"/>
</dbReference>
<keyword evidence="8 19" id="KW-0479">Metal-binding</keyword>
<evidence type="ECO:0000256" key="13">
    <source>
        <dbReference type="ARBA" id="ARBA00023211"/>
    </source>
</evidence>
<keyword evidence="10 20" id="KW-0269">Exonuclease</keyword>
<accession>A0A2U8BT38</accession>
<sequence>MREIVLDVETSGLNPENGDKIIEIACIEVLDRKTIGQSFHTYVNPNVTISEEAFRIHGISAEFLKQYKEFSKIADEFLAFIEDSVLVIHNAKFDIKFLNHELGQMPNKVQLSYDRVIDTLQIARAKYPGAQNSLDALCKRFSISLDEREKHGALIDVTLLARVFMNMMAPTQNEIFLTRTVRPETSIDAYNVTEIALSEEEKQKHIALIEKLNLNLWQIK</sequence>
<dbReference type="Pfam" id="PF00929">
    <property type="entry name" value="RNase_T"/>
    <property type="match status" value="1"/>
</dbReference>
<feature type="binding site" evidence="19">
    <location>
        <position position="7"/>
    </location>
    <ligand>
        <name>a divalent metal cation</name>
        <dbReference type="ChEBI" id="CHEBI:60240"/>
        <label>1</label>
        <note>catalytic</note>
    </ligand>
</feature>
<dbReference type="PANTHER" id="PTHR30231:SF41">
    <property type="entry name" value="DNA POLYMERASE III SUBUNIT EPSILON"/>
    <property type="match status" value="1"/>
</dbReference>
<dbReference type="GO" id="GO:0003677">
    <property type="term" value="F:DNA binding"/>
    <property type="evidence" value="ECO:0007669"/>
    <property type="project" value="InterPro"/>
</dbReference>
<keyword evidence="12 20" id="KW-0239">DNA-directed DNA polymerase</keyword>
<evidence type="ECO:0000256" key="10">
    <source>
        <dbReference type="ARBA" id="ARBA00022839"/>
    </source>
</evidence>
<dbReference type="GO" id="GO:0008408">
    <property type="term" value="F:3'-5' exonuclease activity"/>
    <property type="evidence" value="ECO:0007669"/>
    <property type="project" value="TreeGrafter"/>
</dbReference>
<dbReference type="CDD" id="cd06131">
    <property type="entry name" value="DNA_pol_III_epsilon_Ecoli_like"/>
    <property type="match status" value="1"/>
</dbReference>
<evidence type="ECO:0000256" key="11">
    <source>
        <dbReference type="ARBA" id="ARBA00022842"/>
    </source>
</evidence>
<evidence type="ECO:0000313" key="23">
    <source>
        <dbReference type="Proteomes" id="UP000244519"/>
    </source>
</evidence>
<dbReference type="InterPro" id="IPR012337">
    <property type="entry name" value="RNaseH-like_sf"/>
</dbReference>
<comment type="cofactor">
    <cofactor evidence="1 20">
        <name>Mn(2+)</name>
        <dbReference type="ChEBI" id="CHEBI:29035"/>
    </cofactor>
</comment>
<dbReference type="SMART" id="SM00479">
    <property type="entry name" value="EXOIII"/>
    <property type="match status" value="1"/>
</dbReference>
<dbReference type="InterPro" id="IPR006309">
    <property type="entry name" value="DnaQ_proteo"/>
</dbReference>
<feature type="domain" description="Exonuclease" evidence="21">
    <location>
        <begin position="2"/>
        <end position="173"/>
    </location>
</feature>
<dbReference type="NCBIfam" id="TIGR00573">
    <property type="entry name" value="dnaq"/>
    <property type="match status" value="1"/>
</dbReference>
<keyword evidence="23" id="KW-1185">Reference proteome</keyword>
<dbReference type="InterPro" id="IPR006054">
    <property type="entry name" value="DnaQ"/>
</dbReference>
<evidence type="ECO:0000256" key="6">
    <source>
        <dbReference type="ARBA" id="ARBA00022705"/>
    </source>
</evidence>
<dbReference type="EMBL" id="CP025989">
    <property type="protein sequence ID" value="AWD33475.1"/>
    <property type="molecule type" value="Genomic_DNA"/>
</dbReference>
<dbReference type="PANTHER" id="PTHR30231">
    <property type="entry name" value="DNA POLYMERASE III SUBUNIT EPSILON"/>
    <property type="match status" value="1"/>
</dbReference>
<evidence type="ECO:0000256" key="19">
    <source>
        <dbReference type="PIRSR" id="PIRSR606309-3"/>
    </source>
</evidence>
<evidence type="ECO:0000256" key="14">
    <source>
        <dbReference type="ARBA" id="ARBA00025483"/>
    </source>
</evidence>
<keyword evidence="5 20" id="KW-0548">Nucleotidyltransferase</keyword>
<evidence type="ECO:0000256" key="2">
    <source>
        <dbReference type="ARBA" id="ARBA00012417"/>
    </source>
</evidence>
<evidence type="ECO:0000256" key="12">
    <source>
        <dbReference type="ARBA" id="ARBA00022932"/>
    </source>
</evidence>
<proteinExistence type="predicted"/>
<name>A0A2U8BT38_9RICK</name>
<keyword evidence="11 19" id="KW-0460">Magnesium</keyword>
<evidence type="ECO:0000256" key="5">
    <source>
        <dbReference type="ARBA" id="ARBA00022695"/>
    </source>
</evidence>